<dbReference type="InterPro" id="IPR006279">
    <property type="entry name" value="SoxD"/>
</dbReference>
<dbReference type="Pfam" id="PF04267">
    <property type="entry name" value="SoxD"/>
    <property type="match status" value="1"/>
</dbReference>
<name>A0A7R8X228_9CRUS</name>
<accession>A0A7R8X228</accession>
<proteinExistence type="predicted"/>
<protein>
    <submittedName>
        <fullName evidence="1">Uncharacterized protein</fullName>
    </submittedName>
</protein>
<dbReference type="InterPro" id="IPR038561">
    <property type="entry name" value="SoxD_sf"/>
</dbReference>
<dbReference type="GO" id="GO:0046653">
    <property type="term" value="P:tetrahydrofolate metabolic process"/>
    <property type="evidence" value="ECO:0007669"/>
    <property type="project" value="InterPro"/>
</dbReference>
<dbReference type="GO" id="GO:0008115">
    <property type="term" value="F:sarcosine oxidase activity"/>
    <property type="evidence" value="ECO:0007669"/>
    <property type="project" value="InterPro"/>
</dbReference>
<sequence>MRLTCPHCGPRDHQEFTYRGDASAKRPAIDNTSIEDHAAYVYDRTNPAGYHRELWNHTGGCRTHLVVERNTLTHE</sequence>
<evidence type="ECO:0000313" key="1">
    <source>
        <dbReference type="EMBL" id="CAD7239358.1"/>
    </source>
</evidence>
<organism evidence="1">
    <name type="scientific">Cyprideis torosa</name>
    <dbReference type="NCBI Taxonomy" id="163714"/>
    <lineage>
        <taxon>Eukaryota</taxon>
        <taxon>Metazoa</taxon>
        <taxon>Ecdysozoa</taxon>
        <taxon>Arthropoda</taxon>
        <taxon>Crustacea</taxon>
        <taxon>Oligostraca</taxon>
        <taxon>Ostracoda</taxon>
        <taxon>Podocopa</taxon>
        <taxon>Podocopida</taxon>
        <taxon>Cytherocopina</taxon>
        <taxon>Cytheroidea</taxon>
        <taxon>Cytherideidae</taxon>
        <taxon>Cyprideis</taxon>
    </lineage>
</organism>
<dbReference type="EMBL" id="OB723579">
    <property type="protein sequence ID" value="CAD7239358.1"/>
    <property type="molecule type" value="Genomic_DNA"/>
</dbReference>
<dbReference type="Gene3D" id="3.30.2270.10">
    <property type="entry name" value="Folate-binding superfamily"/>
    <property type="match status" value="1"/>
</dbReference>
<feature type="non-terminal residue" evidence="1">
    <location>
        <position position="75"/>
    </location>
</feature>
<reference evidence="1" key="1">
    <citation type="submission" date="2020-11" db="EMBL/GenBank/DDBJ databases">
        <authorList>
            <person name="Tran Van P."/>
        </authorList>
    </citation>
    <scope>NUCLEOTIDE SEQUENCE</scope>
</reference>
<gene>
    <name evidence="1" type="ORF">CTOB1V02_LOCUS17173</name>
</gene>
<dbReference type="AlphaFoldDB" id="A0A7R8X228"/>